<comment type="caution">
    <text evidence="6">The sequence shown here is derived from an EMBL/GenBank/DDBJ whole genome shotgun (WGS) entry which is preliminary data.</text>
</comment>
<organism evidence="6 7">
    <name type="scientific">Aspergillus fumigatiaffinis</name>
    <dbReference type="NCBI Taxonomy" id="340414"/>
    <lineage>
        <taxon>Eukaryota</taxon>
        <taxon>Fungi</taxon>
        <taxon>Dikarya</taxon>
        <taxon>Ascomycota</taxon>
        <taxon>Pezizomycotina</taxon>
        <taxon>Eurotiomycetes</taxon>
        <taxon>Eurotiomycetidae</taxon>
        <taxon>Eurotiales</taxon>
        <taxon>Aspergillaceae</taxon>
        <taxon>Aspergillus</taxon>
        <taxon>Aspergillus subgen. Fumigati</taxon>
    </lineage>
</organism>
<gene>
    <name evidence="6" type="ORF">CNMCM6805_003815</name>
</gene>
<keyword evidence="3 5" id="KW-1133">Transmembrane helix</keyword>
<evidence type="ECO:0000256" key="5">
    <source>
        <dbReference type="SAM" id="Phobius"/>
    </source>
</evidence>
<sequence length="299" mass="33193">MDFTFHNGTNGSSPWVEFYPYTPSASAGYAFMSIFGVATVVHIVLMFPYRAAYFIPLILGGICETFGYYGRAWSHQEGRTSIGPWALQEMLILCAPPFIAASIYMVLGRIIRAFDAEHLSSIRTKWLTTIFVLNDIICFLTQLAGAGVQITGDPHVMAIGKKAVLAGLIFALVVFGVFVWVAAVFHRRLDAEPTAVVRECPRLGWKKYMWAIYISCGMLMVRNLVRTIQFASPKGSALNTEEAFIYVFDAALMAGSVLVLVVWHPGRLVRRAQKATKASQMCVQMEDAPDIPLTGYREV</sequence>
<dbReference type="PANTHER" id="PTHR31465:SF17">
    <property type="entry name" value="DOMAIN PROTEIN, PUTATIVE (AFU_ORTHOLOGUE AFUA_5G09900)-RELATED"/>
    <property type="match status" value="1"/>
</dbReference>
<protein>
    <recommendedName>
        <fullName evidence="8">RTA1 domain protein</fullName>
    </recommendedName>
</protein>
<keyword evidence="7" id="KW-1185">Reference proteome</keyword>
<name>A0A8H4MEF4_9EURO</name>
<feature type="transmembrane region" description="Helical" evidence="5">
    <location>
        <begin position="27"/>
        <end position="45"/>
    </location>
</feature>
<feature type="transmembrane region" description="Helical" evidence="5">
    <location>
        <begin position="52"/>
        <end position="70"/>
    </location>
</feature>
<reference evidence="6" key="1">
    <citation type="journal article" date="2020" name="bioRxiv">
        <title>Genomic and phenotypic heterogeneity of clinical isolates of the human pathogens Aspergillus fumigatus, Aspergillus lentulus and Aspergillus fumigatiaffinis.</title>
        <authorList>
            <person name="dos Santos R.A.C."/>
            <person name="Steenwyk J.L."/>
            <person name="Rivero-Menendez O."/>
            <person name="Mead M.E."/>
            <person name="Silva L.P."/>
            <person name="Bastos R.W."/>
            <person name="Alastruey-Izquierdo A."/>
            <person name="Goldman G.H."/>
            <person name="Rokas A."/>
        </authorList>
    </citation>
    <scope>NUCLEOTIDE SEQUENCE</scope>
    <source>
        <strain evidence="6">CNM-CM6805</strain>
    </source>
</reference>
<proteinExistence type="predicted"/>
<feature type="transmembrane region" description="Helical" evidence="5">
    <location>
        <begin position="245"/>
        <end position="263"/>
    </location>
</feature>
<evidence type="ECO:0000256" key="3">
    <source>
        <dbReference type="ARBA" id="ARBA00022989"/>
    </source>
</evidence>
<reference evidence="6" key="2">
    <citation type="submission" date="2020-04" db="EMBL/GenBank/DDBJ databases">
        <authorList>
            <person name="Santos R.A.C."/>
            <person name="Steenwyk J.L."/>
            <person name="Rivero-Menendez O."/>
            <person name="Mead M.E."/>
            <person name="Silva L.P."/>
            <person name="Bastos R.W."/>
            <person name="Alastruey-Izquierdo A."/>
            <person name="Goldman G.H."/>
            <person name="Rokas A."/>
        </authorList>
    </citation>
    <scope>NUCLEOTIDE SEQUENCE</scope>
    <source>
        <strain evidence="6">CNM-CM6805</strain>
    </source>
</reference>
<dbReference type="GO" id="GO:0016020">
    <property type="term" value="C:membrane"/>
    <property type="evidence" value="ECO:0007669"/>
    <property type="project" value="UniProtKB-SubCell"/>
</dbReference>
<evidence type="ECO:0000313" key="6">
    <source>
        <dbReference type="EMBL" id="KAF4241541.1"/>
    </source>
</evidence>
<dbReference type="Proteomes" id="UP000653565">
    <property type="component" value="Unassembled WGS sequence"/>
</dbReference>
<comment type="subcellular location">
    <subcellularLocation>
        <location evidence="1">Membrane</location>
        <topology evidence="1">Multi-pass membrane protein</topology>
    </subcellularLocation>
</comment>
<evidence type="ECO:0000256" key="4">
    <source>
        <dbReference type="ARBA" id="ARBA00023136"/>
    </source>
</evidence>
<dbReference type="EMBL" id="JAAAPX010000020">
    <property type="protein sequence ID" value="KAF4241541.1"/>
    <property type="molecule type" value="Genomic_DNA"/>
</dbReference>
<evidence type="ECO:0008006" key="8">
    <source>
        <dbReference type="Google" id="ProtNLM"/>
    </source>
</evidence>
<evidence type="ECO:0000313" key="7">
    <source>
        <dbReference type="Proteomes" id="UP000653565"/>
    </source>
</evidence>
<dbReference type="AlphaFoldDB" id="A0A8H4MEF4"/>
<feature type="transmembrane region" description="Helical" evidence="5">
    <location>
        <begin position="207"/>
        <end position="225"/>
    </location>
</feature>
<feature type="transmembrane region" description="Helical" evidence="5">
    <location>
        <begin position="126"/>
        <end position="144"/>
    </location>
</feature>
<evidence type="ECO:0000256" key="1">
    <source>
        <dbReference type="ARBA" id="ARBA00004141"/>
    </source>
</evidence>
<accession>A0A8H4MEF4</accession>
<feature type="transmembrane region" description="Helical" evidence="5">
    <location>
        <begin position="164"/>
        <end position="186"/>
    </location>
</feature>
<keyword evidence="4 5" id="KW-0472">Membrane</keyword>
<keyword evidence="2 5" id="KW-0812">Transmembrane</keyword>
<dbReference type="Pfam" id="PF04479">
    <property type="entry name" value="RTA1"/>
    <property type="match status" value="1"/>
</dbReference>
<feature type="transmembrane region" description="Helical" evidence="5">
    <location>
        <begin position="90"/>
        <end position="114"/>
    </location>
</feature>
<dbReference type="InterPro" id="IPR007568">
    <property type="entry name" value="RTA1"/>
</dbReference>
<evidence type="ECO:0000256" key="2">
    <source>
        <dbReference type="ARBA" id="ARBA00022692"/>
    </source>
</evidence>
<dbReference type="PANTHER" id="PTHR31465">
    <property type="entry name" value="PROTEIN RTA1-RELATED"/>
    <property type="match status" value="1"/>
</dbReference>